<dbReference type="Pfam" id="PF16242">
    <property type="entry name" value="Pyrid_ox_like"/>
    <property type="match status" value="1"/>
</dbReference>
<reference evidence="3 4" key="1">
    <citation type="submission" date="2021-12" db="EMBL/GenBank/DDBJ databases">
        <title>Genome seq of P8.</title>
        <authorList>
            <person name="Seo T."/>
        </authorList>
    </citation>
    <scope>NUCLEOTIDE SEQUENCE [LARGE SCALE GENOMIC DNA]</scope>
    <source>
        <strain evidence="3 4">P8</strain>
    </source>
</reference>
<dbReference type="InterPro" id="IPR038725">
    <property type="entry name" value="YdaG_split_barrel_FMN-bd"/>
</dbReference>
<dbReference type="EMBL" id="JAJTWU010000007">
    <property type="protein sequence ID" value="MCE4556374.1"/>
    <property type="molecule type" value="Genomic_DNA"/>
</dbReference>
<dbReference type="PANTHER" id="PTHR34818:SF1">
    <property type="entry name" value="PROTEIN BLI-3"/>
    <property type="match status" value="1"/>
</dbReference>
<evidence type="ECO:0000313" key="4">
    <source>
        <dbReference type="Proteomes" id="UP001200741"/>
    </source>
</evidence>
<feature type="domain" description="General stress protein FMN-binding split barrel" evidence="2">
    <location>
        <begin position="33"/>
        <end position="176"/>
    </location>
</feature>
<accession>A0ABS8XUJ9</accession>
<dbReference type="SUPFAM" id="SSF50475">
    <property type="entry name" value="FMN-binding split barrel"/>
    <property type="match status" value="1"/>
</dbReference>
<dbReference type="InterPro" id="IPR012349">
    <property type="entry name" value="Split_barrel_FMN-bd"/>
</dbReference>
<evidence type="ECO:0000259" key="2">
    <source>
        <dbReference type="Pfam" id="PF16242"/>
    </source>
</evidence>
<evidence type="ECO:0000313" key="3">
    <source>
        <dbReference type="EMBL" id="MCE4556374.1"/>
    </source>
</evidence>
<protein>
    <submittedName>
        <fullName evidence="3">Pyridoxamine 5'-phosphate oxidase family protein</fullName>
    </submittedName>
</protein>
<dbReference type="RefSeq" id="WP_233373411.1">
    <property type="nucleotide sequence ID" value="NZ_JAJTWU010000007.1"/>
</dbReference>
<proteinExistence type="predicted"/>
<dbReference type="Gene3D" id="2.30.110.10">
    <property type="entry name" value="Electron Transport, Fmn-binding Protein, Chain A"/>
    <property type="match status" value="1"/>
</dbReference>
<organism evidence="3 4">
    <name type="scientific">Pelomonas cellulosilytica</name>
    <dbReference type="NCBI Taxonomy" id="2906762"/>
    <lineage>
        <taxon>Bacteria</taxon>
        <taxon>Pseudomonadati</taxon>
        <taxon>Pseudomonadota</taxon>
        <taxon>Betaproteobacteria</taxon>
        <taxon>Burkholderiales</taxon>
        <taxon>Sphaerotilaceae</taxon>
        <taxon>Roseateles</taxon>
    </lineage>
</organism>
<dbReference type="PANTHER" id="PTHR34818">
    <property type="entry name" value="PROTEIN BLI-3"/>
    <property type="match status" value="1"/>
</dbReference>
<sequence length="185" mass="20449">MDTDRHPAAPTAHNPGHADPMQSDARHDLAAAEAIAKIRDVIDKAETCFFVTDGGVRPMSVRQCDEDGTLWFLSDRHSHKNAEIEANPKVELYFQATEHSGFMHLAGQASVLHDHALIDTLWKPMDRVWFEQGKDDPCISVLCVQPTHGRYWDNKHGDAVAGLKMIVGAALGKRFDDGEVGNLTP</sequence>
<comment type="caution">
    <text evidence="3">The sequence shown here is derived from an EMBL/GenBank/DDBJ whole genome shotgun (WGS) entry which is preliminary data.</text>
</comment>
<evidence type="ECO:0000256" key="1">
    <source>
        <dbReference type="SAM" id="MobiDB-lite"/>
    </source>
</evidence>
<keyword evidence="4" id="KW-1185">Reference proteome</keyword>
<dbReference type="Proteomes" id="UP001200741">
    <property type="component" value="Unassembled WGS sequence"/>
</dbReference>
<gene>
    <name evidence="3" type="ORF">LXT13_18425</name>
</gene>
<name>A0ABS8XUJ9_9BURK</name>
<dbReference type="InterPro" id="IPR052917">
    <property type="entry name" value="Stress-Dev_Protein"/>
</dbReference>
<feature type="region of interest" description="Disordered" evidence="1">
    <location>
        <begin position="1"/>
        <end position="25"/>
    </location>
</feature>